<keyword evidence="2 5" id="KW-0547">Nucleotide-binding</keyword>
<sequence length="197" mass="21623">MTFVLGLTGSIGMGKSTTSQMFADLGIPVWDADAVVHKLYAPDGPAPKALEARFPGTIRPDGHVDRDALRALIAKDSTVLDQINAIVHPMVARNRAEFLKVAQGVVVLDVPLLFETGLDEQCDKVAVVTVDAETQKRRVLERGTMTEQDLENILSRQMPDAEKQERADFIIVTDTLEHAKAQVQAILREIQKDLPDA</sequence>
<dbReference type="RefSeq" id="WP_271430754.1">
    <property type="nucleotide sequence ID" value="NZ_JAQIOY010000001.1"/>
</dbReference>
<dbReference type="CDD" id="cd02022">
    <property type="entry name" value="DPCK"/>
    <property type="match status" value="1"/>
</dbReference>
<evidence type="ECO:0000313" key="8">
    <source>
        <dbReference type="Proteomes" id="UP001210720"/>
    </source>
</evidence>
<reference evidence="7 8" key="1">
    <citation type="submission" date="2023-01" db="EMBL/GenBank/DDBJ databases">
        <title>Thalassococcus onchidii sp. nov., isolated from a marine invertebrate from the South China Sea.</title>
        <authorList>
            <person name="Xu S."/>
            <person name="Liu Z."/>
            <person name="Xu Y."/>
        </authorList>
    </citation>
    <scope>NUCLEOTIDE SEQUENCE [LARGE SCALE GENOMIC DNA]</scope>
    <source>
        <strain evidence="7 8">KCTC 32084</strain>
    </source>
</reference>
<protein>
    <recommendedName>
        <fullName evidence="5 6">Dephospho-CoA kinase</fullName>
        <ecNumber evidence="5 6">2.7.1.24</ecNumber>
    </recommendedName>
    <alternativeName>
        <fullName evidence="5">Dephosphocoenzyme A kinase</fullName>
    </alternativeName>
</protein>
<keyword evidence="5 7" id="KW-0808">Transferase</keyword>
<proteinExistence type="inferred from homology"/>
<dbReference type="InterPro" id="IPR001977">
    <property type="entry name" value="Depp_CoAkinase"/>
</dbReference>
<gene>
    <name evidence="5 7" type="primary">coaE</name>
    <name evidence="7" type="ORF">PFY00_01540</name>
</gene>
<dbReference type="Proteomes" id="UP001210720">
    <property type="component" value="Unassembled WGS sequence"/>
</dbReference>
<comment type="caution">
    <text evidence="7">The sequence shown here is derived from an EMBL/GenBank/DDBJ whole genome shotgun (WGS) entry which is preliminary data.</text>
</comment>
<evidence type="ECO:0000256" key="1">
    <source>
        <dbReference type="ARBA" id="ARBA00009018"/>
    </source>
</evidence>
<evidence type="ECO:0000256" key="2">
    <source>
        <dbReference type="ARBA" id="ARBA00022741"/>
    </source>
</evidence>
<dbReference type="EMBL" id="JAQIOY010000001">
    <property type="protein sequence ID" value="MDA7423398.1"/>
    <property type="molecule type" value="Genomic_DNA"/>
</dbReference>
<dbReference type="EC" id="2.7.1.24" evidence="5 6"/>
<dbReference type="InterPro" id="IPR027417">
    <property type="entry name" value="P-loop_NTPase"/>
</dbReference>
<accession>A0ABT4XN79</accession>
<comment type="subcellular location">
    <subcellularLocation>
        <location evidence="5">Cytoplasm</location>
    </subcellularLocation>
</comment>
<dbReference type="Pfam" id="PF01121">
    <property type="entry name" value="CoaE"/>
    <property type="match status" value="1"/>
</dbReference>
<comment type="similarity">
    <text evidence="1 5">Belongs to the CoaE family.</text>
</comment>
<evidence type="ECO:0000256" key="6">
    <source>
        <dbReference type="NCBIfam" id="TIGR00152"/>
    </source>
</evidence>
<comment type="catalytic activity">
    <reaction evidence="5">
        <text>3'-dephospho-CoA + ATP = ADP + CoA + H(+)</text>
        <dbReference type="Rhea" id="RHEA:18245"/>
        <dbReference type="ChEBI" id="CHEBI:15378"/>
        <dbReference type="ChEBI" id="CHEBI:30616"/>
        <dbReference type="ChEBI" id="CHEBI:57287"/>
        <dbReference type="ChEBI" id="CHEBI:57328"/>
        <dbReference type="ChEBI" id="CHEBI:456216"/>
        <dbReference type="EC" id="2.7.1.24"/>
    </reaction>
</comment>
<keyword evidence="5" id="KW-0963">Cytoplasm</keyword>
<keyword evidence="8" id="KW-1185">Reference proteome</keyword>
<evidence type="ECO:0000256" key="5">
    <source>
        <dbReference type="HAMAP-Rule" id="MF_00376"/>
    </source>
</evidence>
<keyword evidence="3 5" id="KW-0067">ATP-binding</keyword>
<dbReference type="Gene3D" id="3.40.50.300">
    <property type="entry name" value="P-loop containing nucleotide triphosphate hydrolases"/>
    <property type="match status" value="1"/>
</dbReference>
<name>A0ABT4XN79_9RHOB</name>
<dbReference type="GO" id="GO:0004140">
    <property type="term" value="F:dephospho-CoA kinase activity"/>
    <property type="evidence" value="ECO:0007669"/>
    <property type="project" value="UniProtKB-EC"/>
</dbReference>
<evidence type="ECO:0000256" key="4">
    <source>
        <dbReference type="ARBA" id="ARBA00022993"/>
    </source>
</evidence>
<dbReference type="PANTHER" id="PTHR10695:SF46">
    <property type="entry name" value="BIFUNCTIONAL COENZYME A SYNTHASE-RELATED"/>
    <property type="match status" value="1"/>
</dbReference>
<dbReference type="PANTHER" id="PTHR10695">
    <property type="entry name" value="DEPHOSPHO-COA KINASE-RELATED"/>
    <property type="match status" value="1"/>
</dbReference>
<comment type="function">
    <text evidence="5">Catalyzes the phosphorylation of the 3'-hydroxyl group of dephosphocoenzyme A to form coenzyme A.</text>
</comment>
<dbReference type="SUPFAM" id="SSF52540">
    <property type="entry name" value="P-loop containing nucleoside triphosphate hydrolases"/>
    <property type="match status" value="1"/>
</dbReference>
<keyword evidence="4 5" id="KW-0173">Coenzyme A biosynthesis</keyword>
<comment type="pathway">
    <text evidence="5">Cofactor biosynthesis; coenzyme A biosynthesis; CoA from (R)-pantothenate: step 5/5.</text>
</comment>
<feature type="binding site" evidence="5">
    <location>
        <begin position="12"/>
        <end position="17"/>
    </location>
    <ligand>
        <name>ATP</name>
        <dbReference type="ChEBI" id="CHEBI:30616"/>
    </ligand>
</feature>
<keyword evidence="5 7" id="KW-0418">Kinase</keyword>
<evidence type="ECO:0000313" key="7">
    <source>
        <dbReference type="EMBL" id="MDA7423398.1"/>
    </source>
</evidence>
<dbReference type="HAMAP" id="MF_00376">
    <property type="entry name" value="Dephospho_CoA_kinase"/>
    <property type="match status" value="1"/>
</dbReference>
<dbReference type="PROSITE" id="PS51219">
    <property type="entry name" value="DPCK"/>
    <property type="match status" value="1"/>
</dbReference>
<dbReference type="NCBIfam" id="TIGR00152">
    <property type="entry name" value="dephospho-CoA kinase"/>
    <property type="match status" value="1"/>
</dbReference>
<organism evidence="7 8">
    <name type="scientific">Thalassococcus lentus</name>
    <dbReference type="NCBI Taxonomy" id="1210524"/>
    <lineage>
        <taxon>Bacteria</taxon>
        <taxon>Pseudomonadati</taxon>
        <taxon>Pseudomonadota</taxon>
        <taxon>Alphaproteobacteria</taxon>
        <taxon>Rhodobacterales</taxon>
        <taxon>Roseobacteraceae</taxon>
        <taxon>Thalassococcus</taxon>
    </lineage>
</organism>
<evidence type="ECO:0000256" key="3">
    <source>
        <dbReference type="ARBA" id="ARBA00022840"/>
    </source>
</evidence>